<sequence length="234" mass="26472">MPLLSQEPHVNQGRLEDLYDIQQKIGDGHFADVNLCVCKSSNKKYAAKFIMKQRINTGLHGSSVSDIDREAFILANLQHENIVNLHEVFYREDSVVLILDLVTGGELFARVADCERLSEEEASNFVQQILLGVQHMHGLGIVHLDLKPENIMIEDLASRKIKIIDFGLARVLNPNESFQDMAGTPEFCAPEIVNFDPITFATDMWAVGVLTYIFVQQLSKFAIVSIWIERKILF</sequence>
<dbReference type="PROSITE" id="PS00108">
    <property type="entry name" value="PROTEIN_KINASE_ST"/>
    <property type="match status" value="1"/>
</dbReference>
<evidence type="ECO:0000259" key="8">
    <source>
        <dbReference type="PROSITE" id="PS50011"/>
    </source>
</evidence>
<reference evidence="9" key="3">
    <citation type="submission" date="2021-06" db="EMBL/GenBank/DDBJ databases">
        <title>Chromosome-level genome assembly for S. haematobium.</title>
        <authorList>
            <person name="Stroehlein A.J."/>
        </authorList>
    </citation>
    <scope>NUCLEOTIDE SEQUENCE</scope>
</reference>
<dbReference type="InterPro" id="IPR000719">
    <property type="entry name" value="Prot_kinase_dom"/>
</dbReference>
<evidence type="ECO:0000256" key="5">
    <source>
        <dbReference type="ARBA" id="ARBA00022840"/>
    </source>
</evidence>
<dbReference type="InterPro" id="IPR017441">
    <property type="entry name" value="Protein_kinase_ATP_BS"/>
</dbReference>
<evidence type="ECO:0000313" key="10">
    <source>
        <dbReference type="Proteomes" id="UP000471633"/>
    </source>
</evidence>
<dbReference type="GO" id="GO:0035556">
    <property type="term" value="P:intracellular signal transduction"/>
    <property type="evidence" value="ECO:0007669"/>
    <property type="project" value="TreeGrafter"/>
</dbReference>
<dbReference type="SMART" id="SM00220">
    <property type="entry name" value="S_TKc"/>
    <property type="match status" value="1"/>
</dbReference>
<comment type="caution">
    <text evidence="9">The sequence shown here is derived from an EMBL/GenBank/DDBJ whole genome shotgun (WGS) entry which is preliminary data.</text>
</comment>
<dbReference type="InterPro" id="IPR008271">
    <property type="entry name" value="Ser/Thr_kinase_AS"/>
</dbReference>
<dbReference type="PANTHER" id="PTHR24342">
    <property type="entry name" value="SERINE/THREONINE-PROTEIN KINASE 17"/>
    <property type="match status" value="1"/>
</dbReference>
<gene>
    <name evidence="9" type="primary">DAPK1_1</name>
    <name evidence="9" type="ORF">MS3_00005260</name>
</gene>
<dbReference type="GO" id="GO:0043065">
    <property type="term" value="P:positive regulation of apoptotic process"/>
    <property type="evidence" value="ECO:0007669"/>
    <property type="project" value="TreeGrafter"/>
</dbReference>
<feature type="domain" description="Protein kinase" evidence="8">
    <location>
        <begin position="19"/>
        <end position="234"/>
    </location>
</feature>
<name>A0A922LJW8_SCHHA</name>
<dbReference type="InterPro" id="IPR011009">
    <property type="entry name" value="Kinase-like_dom_sf"/>
</dbReference>
<comment type="similarity">
    <text evidence="7">Belongs to the protein kinase superfamily.</text>
</comment>
<organism evidence="9 10">
    <name type="scientific">Schistosoma haematobium</name>
    <name type="common">Blood fluke</name>
    <dbReference type="NCBI Taxonomy" id="6185"/>
    <lineage>
        <taxon>Eukaryota</taxon>
        <taxon>Metazoa</taxon>
        <taxon>Spiralia</taxon>
        <taxon>Lophotrochozoa</taxon>
        <taxon>Platyhelminthes</taxon>
        <taxon>Trematoda</taxon>
        <taxon>Digenea</taxon>
        <taxon>Strigeidida</taxon>
        <taxon>Schistosomatoidea</taxon>
        <taxon>Schistosomatidae</taxon>
        <taxon>Schistosoma</taxon>
    </lineage>
</organism>
<dbReference type="GO" id="GO:0005634">
    <property type="term" value="C:nucleus"/>
    <property type="evidence" value="ECO:0007669"/>
    <property type="project" value="TreeGrafter"/>
</dbReference>
<dbReference type="PROSITE" id="PS50011">
    <property type="entry name" value="PROTEIN_KINASE_DOM"/>
    <property type="match status" value="1"/>
</dbReference>
<keyword evidence="2" id="KW-0808">Transferase</keyword>
<dbReference type="PROSITE" id="PS00107">
    <property type="entry name" value="PROTEIN_KINASE_ATP"/>
    <property type="match status" value="1"/>
</dbReference>
<accession>A0A922LJW8</accession>
<evidence type="ECO:0000256" key="2">
    <source>
        <dbReference type="ARBA" id="ARBA00022679"/>
    </source>
</evidence>
<protein>
    <submittedName>
        <fullName evidence="9">Death-associated protein kinase 1, variant 2</fullName>
    </submittedName>
</protein>
<dbReference type="Gene3D" id="1.10.510.10">
    <property type="entry name" value="Transferase(Phosphotransferase) domain 1"/>
    <property type="match status" value="1"/>
</dbReference>
<reference evidence="9" key="4">
    <citation type="journal article" date="2022" name="PLoS Pathog.">
        <title>Chromosome-level genome of Schistosoma haematobium underpins genome-wide explorations of molecular variation.</title>
        <authorList>
            <person name="Stroehlein A.J."/>
            <person name="Korhonen P.K."/>
            <person name="Lee V.V."/>
            <person name="Ralph S.A."/>
            <person name="Mentink-Kane M."/>
            <person name="You H."/>
            <person name="McManus D.P."/>
            <person name="Tchuente L.T."/>
            <person name="Stothard J.R."/>
            <person name="Kaur P."/>
            <person name="Dudchenko O."/>
            <person name="Aiden E.L."/>
            <person name="Yang B."/>
            <person name="Yang H."/>
            <person name="Emery A.M."/>
            <person name="Webster B.L."/>
            <person name="Brindley P.J."/>
            <person name="Rollinson D."/>
            <person name="Chang B.C.H."/>
            <person name="Gasser R.B."/>
            <person name="Young N.D."/>
        </authorList>
    </citation>
    <scope>NUCLEOTIDE SEQUENCE</scope>
</reference>
<dbReference type="RefSeq" id="XP_051069252.1">
    <property type="nucleotide sequence ID" value="XM_051213288.1"/>
</dbReference>
<dbReference type="Gene3D" id="3.30.200.20">
    <property type="entry name" value="Phosphorylase Kinase, domain 1"/>
    <property type="match status" value="1"/>
</dbReference>
<feature type="binding site" evidence="6">
    <location>
        <position position="52"/>
    </location>
    <ligand>
        <name>ATP</name>
        <dbReference type="ChEBI" id="CHEBI:30616"/>
    </ligand>
</feature>
<keyword evidence="5 6" id="KW-0067">ATP-binding</keyword>
<keyword evidence="10" id="KW-1185">Reference proteome</keyword>
<reference evidence="9" key="2">
    <citation type="journal article" date="2019" name="Gigascience">
        <title>High-quality Schistosoma haematobium genome achieved by single-molecule and long-range sequencing.</title>
        <authorList>
            <person name="Stroehlein A.J."/>
            <person name="Korhonen P.K."/>
            <person name="Chong T.M."/>
            <person name="Lim Y.L."/>
            <person name="Chan K.G."/>
            <person name="Webster B."/>
            <person name="Rollinson D."/>
            <person name="Brindley P.J."/>
            <person name="Gasser R.B."/>
            <person name="Young N.D."/>
        </authorList>
    </citation>
    <scope>NUCLEOTIDE SEQUENCE</scope>
</reference>
<dbReference type="CTD" id="24593249"/>
<evidence type="ECO:0000256" key="1">
    <source>
        <dbReference type="ARBA" id="ARBA00022527"/>
    </source>
</evidence>
<keyword evidence="3 6" id="KW-0547">Nucleotide-binding</keyword>
<proteinExistence type="inferred from homology"/>
<dbReference type="AlphaFoldDB" id="A0A922LJW8"/>
<dbReference type="Pfam" id="PF00069">
    <property type="entry name" value="Pkinase"/>
    <property type="match status" value="1"/>
</dbReference>
<dbReference type="Proteomes" id="UP000471633">
    <property type="component" value="Unassembled WGS sequence"/>
</dbReference>
<keyword evidence="4 9" id="KW-0418">Kinase</keyword>
<evidence type="ECO:0000256" key="6">
    <source>
        <dbReference type="PROSITE-ProRule" id="PRU10141"/>
    </source>
</evidence>
<dbReference type="GO" id="GO:0004674">
    <property type="term" value="F:protein serine/threonine kinase activity"/>
    <property type="evidence" value="ECO:0007669"/>
    <property type="project" value="UniProtKB-KW"/>
</dbReference>
<evidence type="ECO:0000313" key="9">
    <source>
        <dbReference type="EMBL" id="KAH9587563.1"/>
    </source>
</evidence>
<dbReference type="GeneID" id="24593249"/>
<dbReference type="GO" id="GO:0005524">
    <property type="term" value="F:ATP binding"/>
    <property type="evidence" value="ECO:0007669"/>
    <property type="project" value="UniProtKB-UniRule"/>
</dbReference>
<reference evidence="9" key="1">
    <citation type="journal article" date="2012" name="Nat. Genet.">
        <title>Whole-genome sequence of Schistosoma haematobium.</title>
        <authorList>
            <person name="Young N.D."/>
            <person name="Jex A.R."/>
            <person name="Li B."/>
            <person name="Liu S."/>
            <person name="Yang L."/>
            <person name="Xiong Z."/>
            <person name="Li Y."/>
            <person name="Cantacessi C."/>
            <person name="Hall R.S."/>
            <person name="Xu X."/>
            <person name="Chen F."/>
            <person name="Wu X."/>
            <person name="Zerlotini A."/>
            <person name="Oliveira G."/>
            <person name="Hofmann A."/>
            <person name="Zhang G."/>
            <person name="Fang X."/>
            <person name="Kang Y."/>
            <person name="Campbell B.E."/>
            <person name="Loukas A."/>
            <person name="Ranganathan S."/>
            <person name="Rollinson D."/>
            <person name="Rinaldi G."/>
            <person name="Brindley P.J."/>
            <person name="Yang H."/>
            <person name="Wang J."/>
            <person name="Wang J."/>
            <person name="Gasser R.B."/>
        </authorList>
    </citation>
    <scope>NUCLEOTIDE SEQUENCE</scope>
</reference>
<evidence type="ECO:0000256" key="4">
    <source>
        <dbReference type="ARBA" id="ARBA00022777"/>
    </source>
</evidence>
<evidence type="ECO:0000256" key="7">
    <source>
        <dbReference type="RuleBase" id="RU000304"/>
    </source>
</evidence>
<dbReference type="SUPFAM" id="SSF56112">
    <property type="entry name" value="Protein kinase-like (PK-like)"/>
    <property type="match status" value="1"/>
</dbReference>
<evidence type="ECO:0000256" key="3">
    <source>
        <dbReference type="ARBA" id="ARBA00022741"/>
    </source>
</evidence>
<dbReference type="PANTHER" id="PTHR24342:SF14">
    <property type="entry name" value="DEATH-ASSOCIATED PROTEIN KINASE DAPK-1"/>
    <property type="match status" value="1"/>
</dbReference>
<keyword evidence="1 7" id="KW-0723">Serine/threonine-protein kinase</keyword>
<dbReference type="EMBL" id="AMPZ03000003">
    <property type="protein sequence ID" value="KAH9587563.1"/>
    <property type="molecule type" value="Genomic_DNA"/>
</dbReference>